<evidence type="ECO:0000256" key="1">
    <source>
        <dbReference type="SAM" id="SignalP"/>
    </source>
</evidence>
<evidence type="ECO:0000313" key="2">
    <source>
        <dbReference type="EMBL" id="MBK1714405.1"/>
    </source>
</evidence>
<evidence type="ECO:0000313" key="3">
    <source>
        <dbReference type="Proteomes" id="UP001041814"/>
    </source>
</evidence>
<reference evidence="2" key="2">
    <citation type="journal article" date="2020" name="Microorganisms">
        <title>Osmotic Adaptation and Compatible Solute Biosynthesis of Phototrophic Bacteria as Revealed from Genome Analyses.</title>
        <authorList>
            <person name="Imhoff J.F."/>
            <person name="Rahn T."/>
            <person name="Kunzel S."/>
            <person name="Keller A."/>
            <person name="Neulinger S.C."/>
        </authorList>
    </citation>
    <scope>NUCLEOTIDE SEQUENCE</scope>
    <source>
        <strain evidence="2">IM 151</strain>
    </source>
</reference>
<accession>A0ABS1E0E1</accession>
<feature type="chain" id="PRO_5046896800" evidence="1">
    <location>
        <begin position="29"/>
        <end position="187"/>
    </location>
</feature>
<name>A0ABS1E0E1_RUBGE</name>
<sequence length="187" mass="20005">MKITIPAPALRNTLVLATMLAAAGAASAHDGGGSDHPPDPLAKSVMNVRRATAAFQDVEAAKAAGYAQFLDCTADSAGAMGVHYLNGTLVDTTMADPLHPEALTYEPQADGSLKLVGVEYIVFQDSWDAANAQPPTLFGHPFHLVRSPNRYGVPSFYELHFWVWRANKLGLFADWNPDVRCPTAAAN</sequence>
<protein>
    <submittedName>
        <fullName evidence="2">Uncharacterized protein</fullName>
    </submittedName>
</protein>
<dbReference type="EMBL" id="NRRU01000067">
    <property type="protein sequence ID" value="MBK1714405.1"/>
    <property type="molecule type" value="Genomic_DNA"/>
</dbReference>
<keyword evidence="1" id="KW-0732">Signal</keyword>
<dbReference type="RefSeq" id="WP_200379318.1">
    <property type="nucleotide sequence ID" value="NZ_NRRU01000067.1"/>
</dbReference>
<organism evidence="2 3">
    <name type="scientific">Rubrivivax gelatinosus</name>
    <name type="common">Rhodocyclus gelatinosus</name>
    <name type="synonym">Rhodopseudomonas gelatinosa</name>
    <dbReference type="NCBI Taxonomy" id="28068"/>
    <lineage>
        <taxon>Bacteria</taxon>
        <taxon>Pseudomonadati</taxon>
        <taxon>Pseudomonadota</taxon>
        <taxon>Betaproteobacteria</taxon>
        <taxon>Burkholderiales</taxon>
        <taxon>Sphaerotilaceae</taxon>
        <taxon>Rubrivivax</taxon>
    </lineage>
</organism>
<reference evidence="2" key="1">
    <citation type="submission" date="2017-08" db="EMBL/GenBank/DDBJ databases">
        <authorList>
            <person name="Imhoff J.F."/>
            <person name="Rahn T."/>
            <person name="Kuenzel S."/>
            <person name="Neulinger S.C."/>
        </authorList>
    </citation>
    <scope>NUCLEOTIDE SEQUENCE</scope>
    <source>
        <strain evidence="2">IM 151</strain>
    </source>
</reference>
<proteinExistence type="predicted"/>
<keyword evidence="3" id="KW-1185">Reference proteome</keyword>
<gene>
    <name evidence="2" type="ORF">CKO43_16660</name>
</gene>
<comment type="caution">
    <text evidence="2">The sequence shown here is derived from an EMBL/GenBank/DDBJ whole genome shotgun (WGS) entry which is preliminary data.</text>
</comment>
<feature type="signal peptide" evidence="1">
    <location>
        <begin position="1"/>
        <end position="28"/>
    </location>
</feature>
<dbReference type="Proteomes" id="UP001041814">
    <property type="component" value="Unassembled WGS sequence"/>
</dbReference>